<dbReference type="PRINTS" id="PR00382">
    <property type="entry name" value="LIPIDTRNSFER"/>
</dbReference>
<dbReference type="Pfam" id="PF00234">
    <property type="entry name" value="Tryp_alpha_amyl"/>
    <property type="match status" value="1"/>
</dbReference>
<dbReference type="InterPro" id="IPR000528">
    <property type="entry name" value="Plant_nsLTP"/>
</dbReference>
<dbReference type="GO" id="GO:0008289">
    <property type="term" value="F:lipid binding"/>
    <property type="evidence" value="ECO:0007669"/>
    <property type="project" value="UniProtKB-KW"/>
</dbReference>
<keyword evidence="2" id="KW-1133">Transmembrane helix</keyword>
<dbReference type="InterPro" id="IPR036312">
    <property type="entry name" value="Bifun_inhib/LTP/seed_sf"/>
</dbReference>
<dbReference type="GeneID" id="103708898"/>
<keyword evidence="2" id="KW-0472">Membrane</keyword>
<dbReference type="GO" id="GO:0006869">
    <property type="term" value="P:lipid transport"/>
    <property type="evidence" value="ECO:0007669"/>
    <property type="project" value="InterPro"/>
</dbReference>
<dbReference type="AlphaFoldDB" id="A0A8B7C5K1"/>
<dbReference type="InterPro" id="IPR016140">
    <property type="entry name" value="Bifunc_inhib/LTP/seed_store"/>
</dbReference>
<keyword evidence="4" id="KW-1185">Reference proteome</keyword>
<evidence type="ECO:0000313" key="4">
    <source>
        <dbReference type="Proteomes" id="UP000228380"/>
    </source>
</evidence>
<dbReference type="PROSITE" id="PS00597">
    <property type="entry name" value="PLANT_LTP"/>
    <property type="match status" value="1"/>
</dbReference>
<keyword evidence="2" id="KW-0812">Transmembrane</keyword>
<comment type="function">
    <text evidence="1">Plant non-specific lipid-transfer proteins transfer phospholipids as well as galactolipids across membranes. May play a role in wax or cutin deposition in the cell walls of expanding epidermal cells and certain secretory tissues.</text>
</comment>
<comment type="similarity">
    <text evidence="1">Belongs to the plant LTP family.</text>
</comment>
<sequence>MKTITAVLLLITSVDPPPLLPIYIQAPSLPESTHSPREERERNKASFPIPICRESHMAGSGACMVVVLVVAMAVLLAPARRAAAMTCSDVYGDLLPCVEYVQAGGAVAPECCSGVRSLLAAARTADDRRTACRCLKTVAAKFSGYVSRANSIPGKCGVSIPFKLSPSMDCSKIH</sequence>
<organism evidence="4 5">
    <name type="scientific">Phoenix dactylifera</name>
    <name type="common">Date palm</name>
    <dbReference type="NCBI Taxonomy" id="42345"/>
    <lineage>
        <taxon>Eukaryota</taxon>
        <taxon>Viridiplantae</taxon>
        <taxon>Streptophyta</taxon>
        <taxon>Embryophyta</taxon>
        <taxon>Tracheophyta</taxon>
        <taxon>Spermatophyta</taxon>
        <taxon>Magnoliopsida</taxon>
        <taxon>Liliopsida</taxon>
        <taxon>Arecaceae</taxon>
        <taxon>Coryphoideae</taxon>
        <taxon>Phoeniceae</taxon>
        <taxon>Phoenix</taxon>
    </lineage>
</organism>
<name>A0A8B7C5K1_PHODC</name>
<feature type="domain" description="Bifunctional inhibitor/plant lipid transfer protein/seed storage helical" evidence="3">
    <location>
        <begin position="87"/>
        <end position="170"/>
    </location>
</feature>
<dbReference type="Gene3D" id="1.10.110.10">
    <property type="entry name" value="Plant lipid-transfer and hydrophobic proteins"/>
    <property type="match status" value="1"/>
</dbReference>
<dbReference type="Proteomes" id="UP000228380">
    <property type="component" value="Chromosome 12"/>
</dbReference>
<dbReference type="SMART" id="SM00499">
    <property type="entry name" value="AAI"/>
    <property type="match status" value="1"/>
</dbReference>
<dbReference type="PANTHER" id="PTHR33076">
    <property type="entry name" value="NON-SPECIFIC LIPID-TRANSFER PROTEIN 2-RELATED"/>
    <property type="match status" value="1"/>
</dbReference>
<evidence type="ECO:0000259" key="3">
    <source>
        <dbReference type="SMART" id="SM00499"/>
    </source>
</evidence>
<dbReference type="RefSeq" id="XP_008792224.2">
    <property type="nucleotide sequence ID" value="XM_008794002.3"/>
</dbReference>
<dbReference type="SUPFAM" id="SSF47699">
    <property type="entry name" value="Bifunctional inhibitor/lipid-transfer protein/seed storage 2S albumin"/>
    <property type="match status" value="1"/>
</dbReference>
<gene>
    <name evidence="5" type="primary">LOC103708898</name>
</gene>
<dbReference type="OrthoDB" id="1890443at2759"/>
<accession>A0A8B7C5K1</accession>
<reference evidence="5" key="2">
    <citation type="submission" date="2025-08" db="UniProtKB">
        <authorList>
            <consortium name="RefSeq"/>
        </authorList>
    </citation>
    <scope>IDENTIFICATION</scope>
    <source>
        <tissue evidence="5">Young leaves</tissue>
    </source>
</reference>
<feature type="transmembrane region" description="Helical" evidence="2">
    <location>
        <begin position="57"/>
        <end position="77"/>
    </location>
</feature>
<protein>
    <recommendedName>
        <fullName evidence="1">Non-specific lipid-transfer protein</fullName>
    </recommendedName>
</protein>
<dbReference type="KEGG" id="pda:103708898"/>
<keyword evidence="1" id="KW-0813">Transport</keyword>
<evidence type="ECO:0000256" key="2">
    <source>
        <dbReference type="SAM" id="Phobius"/>
    </source>
</evidence>
<proteinExistence type="inferred from homology"/>
<evidence type="ECO:0000313" key="5">
    <source>
        <dbReference type="RefSeq" id="XP_008792224.2"/>
    </source>
</evidence>
<evidence type="ECO:0000256" key="1">
    <source>
        <dbReference type="RuleBase" id="RU000628"/>
    </source>
</evidence>
<reference evidence="4" key="1">
    <citation type="journal article" date="2019" name="Nat. Commun.">
        <title>Genome-wide association mapping of date palm fruit traits.</title>
        <authorList>
            <person name="Hazzouri K.M."/>
            <person name="Gros-Balthazard M."/>
            <person name="Flowers J.M."/>
            <person name="Copetti D."/>
            <person name="Lemansour A."/>
            <person name="Lebrun M."/>
            <person name="Masmoudi K."/>
            <person name="Ferrand S."/>
            <person name="Dhar M.I."/>
            <person name="Fresquez Z.A."/>
            <person name="Rosas U."/>
            <person name="Zhang J."/>
            <person name="Talag J."/>
            <person name="Lee S."/>
            <person name="Kudrna D."/>
            <person name="Powell R.F."/>
            <person name="Leitch I.J."/>
            <person name="Krueger R.R."/>
            <person name="Wing R.A."/>
            <person name="Amiri K.M.A."/>
            <person name="Purugganan M.D."/>
        </authorList>
    </citation>
    <scope>NUCLEOTIDE SEQUENCE [LARGE SCALE GENOMIC DNA]</scope>
    <source>
        <strain evidence="4">cv. Khalas</strain>
    </source>
</reference>
<keyword evidence="1" id="KW-0446">Lipid-binding</keyword>
<dbReference type="CDD" id="cd01960">
    <property type="entry name" value="nsLTP1"/>
    <property type="match status" value="1"/>
</dbReference>